<dbReference type="InterPro" id="IPR036278">
    <property type="entry name" value="Sialidase_sf"/>
</dbReference>
<dbReference type="Gene3D" id="2.120.10.10">
    <property type="match status" value="1"/>
</dbReference>
<accession>A0A518BPF9</accession>
<evidence type="ECO:0000313" key="3">
    <source>
        <dbReference type="Proteomes" id="UP000316921"/>
    </source>
</evidence>
<dbReference type="RefSeq" id="WP_145068231.1">
    <property type="nucleotide sequence ID" value="NZ_CP036287.1"/>
</dbReference>
<feature type="chain" id="PRO_5021716861" description="BNR/Asp-box repeat protein" evidence="1">
    <location>
        <begin position="20"/>
        <end position="505"/>
    </location>
</feature>
<evidence type="ECO:0000256" key="1">
    <source>
        <dbReference type="SAM" id="SignalP"/>
    </source>
</evidence>
<name>A0A518BPF9_9BACT</name>
<evidence type="ECO:0000313" key="2">
    <source>
        <dbReference type="EMBL" id="QDU68860.1"/>
    </source>
</evidence>
<evidence type="ECO:0008006" key="4">
    <source>
        <dbReference type="Google" id="ProtNLM"/>
    </source>
</evidence>
<dbReference type="Proteomes" id="UP000316921">
    <property type="component" value="Chromosome"/>
</dbReference>
<dbReference type="KEGG" id="pbap:Pla133_39700"/>
<feature type="signal peptide" evidence="1">
    <location>
        <begin position="1"/>
        <end position="19"/>
    </location>
</feature>
<keyword evidence="3" id="KW-1185">Reference proteome</keyword>
<sequence length="505" mass="52138" precursor="true">MLKLLAIPFAVVVAQAASAQATAVTADPLAGGSSQPGVDSSKYPQVAASGGEAVLVWEDYRGASWQIFTRRSSSSGSAWPGADVALPRHTSGSDARYPSIAASGANVMVGWAEHLPSGLEQIVVVASVDNGATWGATTAVSTLSPISSVLVSEPAISVAGDGTLYVAWSQQEVSRDSGSGELDIIDRGYLSWSTDAGQTWNTPRVVEATSPVERLQAVDEVVVSGLDSGNAVVAFKSNELTVSQQSVRFEPFATRFVKSSANLDAATLLQAPGGPLTGSVAFLSIDTQGQRGVAVAFASSDLVAKSQTVYALYSSSGGATWPDVQPVSSVEQSVGVLASSTRPSLAMTSGLVHVAHYAGIVVGDFGYLFSNVYVSTLDTSVSATDWSDSVHLPGPQVGANTLSRLPKIAIAASGQRAIVAWTQYRGNVNQDEYDLVWDDIRFATTSDGGAAWTVAPQALSAASTGLGGSSHPQVQFKGVQGVVCWDNRGRGDGAPEVFASIVSGF</sequence>
<organism evidence="2 3">
    <name type="scientific">Engelhardtia mirabilis</name>
    <dbReference type="NCBI Taxonomy" id="2528011"/>
    <lineage>
        <taxon>Bacteria</taxon>
        <taxon>Pseudomonadati</taxon>
        <taxon>Planctomycetota</taxon>
        <taxon>Planctomycetia</taxon>
        <taxon>Planctomycetia incertae sedis</taxon>
        <taxon>Engelhardtia</taxon>
    </lineage>
</organism>
<reference evidence="2 3" key="1">
    <citation type="submission" date="2019-02" db="EMBL/GenBank/DDBJ databases">
        <title>Deep-cultivation of Planctomycetes and their phenomic and genomic characterization uncovers novel biology.</title>
        <authorList>
            <person name="Wiegand S."/>
            <person name="Jogler M."/>
            <person name="Boedeker C."/>
            <person name="Pinto D."/>
            <person name="Vollmers J."/>
            <person name="Rivas-Marin E."/>
            <person name="Kohn T."/>
            <person name="Peeters S.H."/>
            <person name="Heuer A."/>
            <person name="Rast P."/>
            <person name="Oberbeckmann S."/>
            <person name="Bunk B."/>
            <person name="Jeske O."/>
            <person name="Meyerdierks A."/>
            <person name="Storesund J.E."/>
            <person name="Kallscheuer N."/>
            <person name="Luecker S."/>
            <person name="Lage O.M."/>
            <person name="Pohl T."/>
            <person name="Merkel B.J."/>
            <person name="Hornburger P."/>
            <person name="Mueller R.-W."/>
            <person name="Bruemmer F."/>
            <person name="Labrenz M."/>
            <person name="Spormann A.M."/>
            <person name="Op den Camp H."/>
            <person name="Overmann J."/>
            <person name="Amann R."/>
            <person name="Jetten M.S.M."/>
            <person name="Mascher T."/>
            <person name="Medema M.H."/>
            <person name="Devos D.P."/>
            <person name="Kaster A.-K."/>
            <person name="Ovreas L."/>
            <person name="Rohde M."/>
            <person name="Galperin M.Y."/>
            <person name="Jogler C."/>
        </authorList>
    </citation>
    <scope>NUCLEOTIDE SEQUENCE [LARGE SCALE GENOMIC DNA]</scope>
    <source>
        <strain evidence="2 3">Pla133</strain>
    </source>
</reference>
<dbReference type="SUPFAM" id="SSF50939">
    <property type="entry name" value="Sialidases"/>
    <property type="match status" value="1"/>
</dbReference>
<gene>
    <name evidence="2" type="ORF">Pla133_39700</name>
</gene>
<protein>
    <recommendedName>
        <fullName evidence="4">BNR/Asp-box repeat protein</fullName>
    </recommendedName>
</protein>
<keyword evidence="1" id="KW-0732">Signal</keyword>
<dbReference type="CDD" id="cd15482">
    <property type="entry name" value="Sialidase_non-viral"/>
    <property type="match status" value="2"/>
</dbReference>
<dbReference type="EMBL" id="CP036287">
    <property type="protein sequence ID" value="QDU68860.1"/>
    <property type="molecule type" value="Genomic_DNA"/>
</dbReference>
<proteinExistence type="predicted"/>
<dbReference type="AlphaFoldDB" id="A0A518BPF9"/>